<dbReference type="Proteomes" id="UP000575083">
    <property type="component" value="Unassembled WGS sequence"/>
</dbReference>
<dbReference type="RefSeq" id="WP_184856795.1">
    <property type="nucleotide sequence ID" value="NZ_JACHLK010000003.1"/>
</dbReference>
<evidence type="ECO:0000256" key="1">
    <source>
        <dbReference type="ARBA" id="ARBA00023015"/>
    </source>
</evidence>
<dbReference type="InterPro" id="IPR018060">
    <property type="entry name" value="HTH_AraC"/>
</dbReference>
<proteinExistence type="predicted"/>
<dbReference type="GO" id="GO:0003700">
    <property type="term" value="F:DNA-binding transcription factor activity"/>
    <property type="evidence" value="ECO:0007669"/>
    <property type="project" value="InterPro"/>
</dbReference>
<protein>
    <submittedName>
        <fullName evidence="4">Transcriptional regulator GlxA family with amidase domain</fullName>
    </submittedName>
</protein>
<dbReference type="Pfam" id="PF01965">
    <property type="entry name" value="DJ-1_PfpI"/>
    <property type="match status" value="1"/>
</dbReference>
<dbReference type="Gene3D" id="1.10.10.60">
    <property type="entry name" value="Homeodomain-like"/>
    <property type="match status" value="1"/>
</dbReference>
<dbReference type="EMBL" id="JACHLK010000003">
    <property type="protein sequence ID" value="MBB6559384.1"/>
    <property type="molecule type" value="Genomic_DNA"/>
</dbReference>
<dbReference type="PROSITE" id="PS01124">
    <property type="entry name" value="HTH_ARAC_FAMILY_2"/>
    <property type="match status" value="1"/>
</dbReference>
<dbReference type="SMART" id="SM00342">
    <property type="entry name" value="HTH_ARAC"/>
    <property type="match status" value="1"/>
</dbReference>
<dbReference type="InterPro" id="IPR029062">
    <property type="entry name" value="Class_I_gatase-like"/>
</dbReference>
<evidence type="ECO:0000259" key="3">
    <source>
        <dbReference type="PROSITE" id="PS01124"/>
    </source>
</evidence>
<evidence type="ECO:0000256" key="2">
    <source>
        <dbReference type="ARBA" id="ARBA00023163"/>
    </source>
</evidence>
<accession>A0A7X0PD20</accession>
<dbReference type="PANTHER" id="PTHR43130:SF3">
    <property type="entry name" value="HTH-TYPE TRANSCRIPTIONAL REGULATOR RV1931C"/>
    <property type="match status" value="1"/>
</dbReference>
<dbReference type="PANTHER" id="PTHR43130">
    <property type="entry name" value="ARAC-FAMILY TRANSCRIPTIONAL REGULATOR"/>
    <property type="match status" value="1"/>
</dbReference>
<dbReference type="InterPro" id="IPR009057">
    <property type="entry name" value="Homeodomain-like_sf"/>
</dbReference>
<keyword evidence="5" id="KW-1185">Reference proteome</keyword>
<dbReference type="Pfam" id="PF12833">
    <property type="entry name" value="HTH_18"/>
    <property type="match status" value="1"/>
</dbReference>
<dbReference type="InterPro" id="IPR002818">
    <property type="entry name" value="DJ-1/PfpI"/>
</dbReference>
<evidence type="ECO:0000313" key="5">
    <source>
        <dbReference type="Proteomes" id="UP000575083"/>
    </source>
</evidence>
<dbReference type="Gene3D" id="3.40.50.880">
    <property type="match status" value="1"/>
</dbReference>
<organism evidence="4 5">
    <name type="scientific">Acidovorax soli</name>
    <dbReference type="NCBI Taxonomy" id="592050"/>
    <lineage>
        <taxon>Bacteria</taxon>
        <taxon>Pseudomonadati</taxon>
        <taxon>Pseudomonadota</taxon>
        <taxon>Betaproteobacteria</taxon>
        <taxon>Burkholderiales</taxon>
        <taxon>Comamonadaceae</taxon>
        <taxon>Acidovorax</taxon>
    </lineage>
</organism>
<evidence type="ECO:0000313" key="4">
    <source>
        <dbReference type="EMBL" id="MBB6559384.1"/>
    </source>
</evidence>
<name>A0A7X0PD20_9BURK</name>
<keyword evidence="2" id="KW-0804">Transcription</keyword>
<sequence length="335" mass="35951">MEPRALNAPASPIHVYFALLPGSLVLDWAGPAEALRIANQLLRAQGLPERFVQHFTAPTPQAVTSVGAMLTDLEPLPTPLPQPAWVVLVGLPGKTIAVDNSEARDLLHWLRGMRLAAGRLELVTICAGAVLAAHAGLLAGRRATTHHQHLNELAQADPHCDVVANRVFVHDGALHSSAGVTTGIDLMLYRIADACGPAIAAQVAQTMVVALRRGPQDPELSPFLHHRNHLHGALHRVQDAVGQQPQAAWNVGAMAEVAHTSPRHLNRLFLEHAGIAPLEYLRRIRLAAAEAALQSGHNVTQAAALAGFSSDTQLRRAWHQFGRPGTPAREASVRH</sequence>
<gene>
    <name evidence="4" type="ORF">HNP48_002051</name>
</gene>
<dbReference type="InterPro" id="IPR052158">
    <property type="entry name" value="INH-QAR"/>
</dbReference>
<dbReference type="SUPFAM" id="SSF52317">
    <property type="entry name" value="Class I glutamine amidotransferase-like"/>
    <property type="match status" value="1"/>
</dbReference>
<dbReference type="GO" id="GO:0043565">
    <property type="term" value="F:sequence-specific DNA binding"/>
    <property type="evidence" value="ECO:0007669"/>
    <property type="project" value="InterPro"/>
</dbReference>
<comment type="caution">
    <text evidence="4">The sequence shown here is derived from an EMBL/GenBank/DDBJ whole genome shotgun (WGS) entry which is preliminary data.</text>
</comment>
<dbReference type="SUPFAM" id="SSF46689">
    <property type="entry name" value="Homeodomain-like"/>
    <property type="match status" value="1"/>
</dbReference>
<dbReference type="AlphaFoldDB" id="A0A7X0PD20"/>
<keyword evidence="1" id="KW-0805">Transcription regulation</keyword>
<feature type="domain" description="HTH araC/xylS-type" evidence="3">
    <location>
        <begin position="235"/>
        <end position="320"/>
    </location>
</feature>
<reference evidence="4 5" key="1">
    <citation type="submission" date="2020-08" db="EMBL/GenBank/DDBJ databases">
        <title>Functional genomics of gut bacteria from endangered species of beetles.</title>
        <authorList>
            <person name="Carlos-Shanley C."/>
        </authorList>
    </citation>
    <scope>NUCLEOTIDE SEQUENCE [LARGE SCALE GENOMIC DNA]</scope>
    <source>
        <strain evidence="4 5">S00198</strain>
    </source>
</reference>